<accession>A0A6M0K0R6</accession>
<dbReference type="Gene3D" id="2.40.50.100">
    <property type="match status" value="1"/>
</dbReference>
<proteinExistence type="predicted"/>
<gene>
    <name evidence="2" type="ORF">G3446_15985</name>
</gene>
<feature type="coiled-coil region" evidence="1">
    <location>
        <begin position="40"/>
        <end position="84"/>
    </location>
</feature>
<dbReference type="Gene3D" id="1.10.287.470">
    <property type="entry name" value="Helix hairpin bin"/>
    <property type="match status" value="1"/>
</dbReference>
<dbReference type="EMBL" id="JAAIJQ010000049">
    <property type="protein sequence ID" value="NEV63368.1"/>
    <property type="molecule type" value="Genomic_DNA"/>
</dbReference>
<dbReference type="PANTHER" id="PTHR30469:SF15">
    <property type="entry name" value="HLYD FAMILY OF SECRETION PROTEINS"/>
    <property type="match status" value="1"/>
</dbReference>
<dbReference type="PANTHER" id="PTHR30469">
    <property type="entry name" value="MULTIDRUG RESISTANCE PROTEIN MDTA"/>
    <property type="match status" value="1"/>
</dbReference>
<evidence type="ECO:0000313" key="3">
    <source>
        <dbReference type="Proteomes" id="UP000483379"/>
    </source>
</evidence>
<keyword evidence="3" id="KW-1185">Reference proteome</keyword>
<dbReference type="AlphaFoldDB" id="A0A6M0K0R6"/>
<dbReference type="RefSeq" id="WP_164453833.1">
    <property type="nucleotide sequence ID" value="NZ_JAAIJQ010000049.1"/>
</dbReference>
<organism evidence="2 3">
    <name type="scientific">Thiorhodococcus minor</name>
    <dbReference type="NCBI Taxonomy" id="57489"/>
    <lineage>
        <taxon>Bacteria</taxon>
        <taxon>Pseudomonadati</taxon>
        <taxon>Pseudomonadota</taxon>
        <taxon>Gammaproteobacteria</taxon>
        <taxon>Chromatiales</taxon>
        <taxon>Chromatiaceae</taxon>
        <taxon>Thiorhodococcus</taxon>
    </lineage>
</organism>
<dbReference type="SUPFAM" id="SSF111369">
    <property type="entry name" value="HlyD-like secretion proteins"/>
    <property type="match status" value="1"/>
</dbReference>
<reference evidence="2 3" key="1">
    <citation type="submission" date="2020-02" db="EMBL/GenBank/DDBJ databases">
        <title>Genome sequences of Thiorhodococcus mannitoliphagus and Thiorhodococcus minor, purple sulfur photosynthetic bacteria in the gammaproteobacterial family, Chromatiaceae.</title>
        <authorList>
            <person name="Aviles F.A."/>
            <person name="Meyer T.E."/>
            <person name="Kyndt J.A."/>
        </authorList>
    </citation>
    <scope>NUCLEOTIDE SEQUENCE [LARGE SCALE GENOMIC DNA]</scope>
    <source>
        <strain evidence="2 3">DSM 11518</strain>
    </source>
</reference>
<sequence length="285" mass="31672">MPLAAEQSGRVEAVFADVGEPLDAEGRFAQLDTTFIRLELEELQVQQERLRTQIAFDEREALRYRALAEEKNTSASQLDALEQSLRDNRHALKALDVKRRIAEERLSRSLIRGAPGWQVTERAIEPGQWVSEGEVVGRAGDFSTLLVPFALTPDQLMALKSVGDDVEVQVTDLRRAARARIYRVSPGFDARTRKVAVELAVSEPLPEMRGGLRVRLALRLPEASGAVRVPAATLGTSYEEHWVRRQDGERLPVLMLGEDPFHEGELRVVGPDLAPGDALSTRPEP</sequence>
<evidence type="ECO:0000313" key="2">
    <source>
        <dbReference type="EMBL" id="NEV63368.1"/>
    </source>
</evidence>
<evidence type="ECO:0000256" key="1">
    <source>
        <dbReference type="SAM" id="Coils"/>
    </source>
</evidence>
<dbReference type="Gene3D" id="2.40.30.170">
    <property type="match status" value="1"/>
</dbReference>
<name>A0A6M0K0R6_9GAMM</name>
<protein>
    <submittedName>
        <fullName evidence="2">HlyD family efflux transporter periplasmic adaptor subunit</fullName>
    </submittedName>
</protein>
<dbReference type="Proteomes" id="UP000483379">
    <property type="component" value="Unassembled WGS sequence"/>
</dbReference>
<dbReference type="GO" id="GO:1990281">
    <property type="term" value="C:efflux pump complex"/>
    <property type="evidence" value="ECO:0007669"/>
    <property type="project" value="TreeGrafter"/>
</dbReference>
<comment type="caution">
    <text evidence="2">The sequence shown here is derived from an EMBL/GenBank/DDBJ whole genome shotgun (WGS) entry which is preliminary data.</text>
</comment>
<dbReference type="GO" id="GO:0015562">
    <property type="term" value="F:efflux transmembrane transporter activity"/>
    <property type="evidence" value="ECO:0007669"/>
    <property type="project" value="TreeGrafter"/>
</dbReference>
<keyword evidence="1" id="KW-0175">Coiled coil</keyword>